<name>A0ABQ7VDQ5_SOLTU</name>
<accession>A0ABQ7VDQ5</accession>
<feature type="compositionally biased region" description="Polar residues" evidence="2">
    <location>
        <begin position="195"/>
        <end position="212"/>
    </location>
</feature>
<gene>
    <name evidence="3" type="ORF">KY290_017644</name>
</gene>
<protein>
    <submittedName>
        <fullName evidence="3">Uncharacterized protein</fullName>
    </submittedName>
</protein>
<comment type="caution">
    <text evidence="3">The sequence shown here is derived from an EMBL/GenBank/DDBJ whole genome shotgun (WGS) entry which is preliminary data.</text>
</comment>
<dbReference type="EMBL" id="JAIVGD010000013">
    <property type="protein sequence ID" value="KAH0761571.1"/>
    <property type="molecule type" value="Genomic_DNA"/>
</dbReference>
<organism evidence="3 4">
    <name type="scientific">Solanum tuberosum</name>
    <name type="common">Potato</name>
    <dbReference type="NCBI Taxonomy" id="4113"/>
    <lineage>
        <taxon>Eukaryota</taxon>
        <taxon>Viridiplantae</taxon>
        <taxon>Streptophyta</taxon>
        <taxon>Embryophyta</taxon>
        <taxon>Tracheophyta</taxon>
        <taxon>Spermatophyta</taxon>
        <taxon>Magnoliopsida</taxon>
        <taxon>eudicotyledons</taxon>
        <taxon>Gunneridae</taxon>
        <taxon>Pentapetalae</taxon>
        <taxon>asterids</taxon>
        <taxon>lamiids</taxon>
        <taxon>Solanales</taxon>
        <taxon>Solanaceae</taxon>
        <taxon>Solanoideae</taxon>
        <taxon>Solaneae</taxon>
        <taxon>Solanum</taxon>
    </lineage>
</organism>
<feature type="compositionally biased region" description="Basic and acidic residues" evidence="2">
    <location>
        <begin position="147"/>
        <end position="193"/>
    </location>
</feature>
<feature type="region of interest" description="Disordered" evidence="2">
    <location>
        <begin position="147"/>
        <end position="228"/>
    </location>
</feature>
<reference evidence="3 4" key="1">
    <citation type="journal article" date="2021" name="bioRxiv">
        <title>Chromosome-scale and haplotype-resolved genome assembly of a tetraploid potato cultivar.</title>
        <authorList>
            <person name="Sun H."/>
            <person name="Jiao W.-B."/>
            <person name="Krause K."/>
            <person name="Campoy J.A."/>
            <person name="Goel M."/>
            <person name="Folz-Donahue K."/>
            <person name="Kukat C."/>
            <person name="Huettel B."/>
            <person name="Schneeberger K."/>
        </authorList>
    </citation>
    <scope>NUCLEOTIDE SEQUENCE [LARGE SCALE GENOMIC DNA]</scope>
    <source>
        <strain evidence="3">SolTubOtavaFocal</strain>
        <tissue evidence="3">Leaves</tissue>
    </source>
</reference>
<evidence type="ECO:0000313" key="4">
    <source>
        <dbReference type="Proteomes" id="UP000826656"/>
    </source>
</evidence>
<feature type="region of interest" description="Disordered" evidence="2">
    <location>
        <begin position="246"/>
        <end position="292"/>
    </location>
</feature>
<evidence type="ECO:0000256" key="2">
    <source>
        <dbReference type="SAM" id="MobiDB-lite"/>
    </source>
</evidence>
<evidence type="ECO:0000313" key="3">
    <source>
        <dbReference type="EMBL" id="KAH0761571.1"/>
    </source>
</evidence>
<keyword evidence="1" id="KW-0175">Coiled coil</keyword>
<feature type="compositionally biased region" description="Basic and acidic residues" evidence="2">
    <location>
        <begin position="18"/>
        <end position="101"/>
    </location>
</feature>
<dbReference type="Proteomes" id="UP000826656">
    <property type="component" value="Unassembled WGS sequence"/>
</dbReference>
<feature type="compositionally biased region" description="Basic and acidic residues" evidence="2">
    <location>
        <begin position="246"/>
        <end position="285"/>
    </location>
</feature>
<feature type="coiled-coil region" evidence="1">
    <location>
        <begin position="344"/>
        <end position="371"/>
    </location>
</feature>
<feature type="compositionally biased region" description="Polar residues" evidence="2">
    <location>
        <begin position="102"/>
        <end position="119"/>
    </location>
</feature>
<evidence type="ECO:0000256" key="1">
    <source>
        <dbReference type="SAM" id="Coils"/>
    </source>
</evidence>
<feature type="region of interest" description="Disordered" evidence="2">
    <location>
        <begin position="18"/>
        <end position="127"/>
    </location>
</feature>
<feature type="compositionally biased region" description="Basic and acidic residues" evidence="2">
    <location>
        <begin position="213"/>
        <end position="227"/>
    </location>
</feature>
<sequence length="511" mass="60136">MKDSDWVMYIFNMLELQKKEQKDAKKKKSEERNEDKSKKDTFSMLELQKKEKEDAKKKKSEEHNECKSKKDTFNMLELQKKEKEGVKKKKFEEHNEEECKMQSRQIKWNQGSNSKSSMTEGKDVDNHVQQKIQENAMFSSNIIDLTIKQEKEDVKKKKSEEHDEGKFKKKQEDSFKKTLSNKEKQKTIHEECKMQSGQVKWNQGSSSKSSMTEGKDVDNHVQQKIRENAMFSSNIIDLTIKKEKEDAKKKTFEEHNESKSKKDQEDSLKKTLPNKEKQKTIHECKMQSGQVKWNSRSSLKSLMTEGKDLDNHLQQEIRENAMFSSDIIDLTIKPVDKNKKKTYKKVTQNERLEEKKEIKKQREQSDFFEEKIPQNQQQQECDINGKPELNRVTCEDSLSDNFGRILKDSNANYGSKLWRRDEKDGNYCIMKGIPRSIKFRSINNLYKCTNRISPVDDEYTWNLSSDEDSIMILSIKEEPSIITDEDNVGCKRKWRENQKTNGEKDATTSST</sequence>
<keyword evidence="4" id="KW-1185">Reference proteome</keyword>
<proteinExistence type="predicted"/>